<dbReference type="Gene3D" id="3.40.605.10">
    <property type="entry name" value="Aldehyde Dehydrogenase, Chain A, domain 1"/>
    <property type="match status" value="1"/>
</dbReference>
<dbReference type="Proteomes" id="UP000248188">
    <property type="component" value="Unassembled WGS sequence"/>
</dbReference>
<dbReference type="InterPro" id="IPR016162">
    <property type="entry name" value="Ald_DH_N"/>
</dbReference>
<accession>A0A9Q6N7H9</accession>
<evidence type="ECO:0000259" key="2">
    <source>
        <dbReference type="Pfam" id="PF00171"/>
    </source>
</evidence>
<comment type="caution">
    <text evidence="3">The sequence shown here is derived from an EMBL/GenBank/DDBJ whole genome shotgun (WGS) entry which is preliminary data.</text>
</comment>
<evidence type="ECO:0000313" key="3">
    <source>
        <dbReference type="EMBL" id="PYC34702.1"/>
    </source>
</evidence>
<dbReference type="GO" id="GO:0016620">
    <property type="term" value="F:oxidoreductase activity, acting on the aldehyde or oxo group of donors, NAD or NADP as acceptor"/>
    <property type="evidence" value="ECO:0007669"/>
    <property type="project" value="InterPro"/>
</dbReference>
<dbReference type="InterPro" id="IPR015590">
    <property type="entry name" value="Aldehyde_DH_dom"/>
</dbReference>
<name>A0A9Q6N7H9_9PSED</name>
<dbReference type="InterPro" id="IPR016161">
    <property type="entry name" value="Ald_DH/histidinol_DH"/>
</dbReference>
<dbReference type="InterPro" id="IPR016163">
    <property type="entry name" value="Ald_DH_C"/>
</dbReference>
<dbReference type="AlphaFoldDB" id="A0A9Q6N7H9"/>
<feature type="domain" description="Aldehyde dehydrogenase" evidence="2">
    <location>
        <begin position="19"/>
        <end position="477"/>
    </location>
</feature>
<dbReference type="Gene3D" id="3.40.309.10">
    <property type="entry name" value="Aldehyde Dehydrogenase, Chain A, domain 2"/>
    <property type="match status" value="1"/>
</dbReference>
<evidence type="ECO:0000256" key="1">
    <source>
        <dbReference type="ARBA" id="ARBA00023002"/>
    </source>
</evidence>
<organism evidence="3 4">
    <name type="scientific">Pseudomonas protegens</name>
    <dbReference type="NCBI Taxonomy" id="380021"/>
    <lineage>
        <taxon>Bacteria</taxon>
        <taxon>Pseudomonadati</taxon>
        <taxon>Pseudomonadota</taxon>
        <taxon>Gammaproteobacteria</taxon>
        <taxon>Pseudomonadales</taxon>
        <taxon>Pseudomonadaceae</taxon>
        <taxon>Pseudomonas</taxon>
    </lineage>
</organism>
<dbReference type="SUPFAM" id="SSF53720">
    <property type="entry name" value="ALDH-like"/>
    <property type="match status" value="1"/>
</dbReference>
<evidence type="ECO:0000313" key="4">
    <source>
        <dbReference type="Proteomes" id="UP000248188"/>
    </source>
</evidence>
<sequence length="488" mass="52242">MNTAHADAVLYFVNPGYLPSASRRTREVFDPATLERIGVIPLCDKADVDAAIAVADAARIEWRAFDGRARGRLLHEVAETIEQSVEHGLEVACLMGAETGRSFSDAMAELAGCARVFRHYAELASEESNDVLSSLRSLTLQHRHYEPYGISVHILGVSQPLLLMCRTVAASLAAGNSCIVKPAETAALCTLKFMEYFRGLPSGLVSCLPGDGLTAQLLVQSAATHVVAFSGGAAAASAVAVTCAELMKPCVIETGCSAPVIVSRHALLDVAAACAVTAAFRLGGQTCTSAKRFFVVDEVHDPFVERFAEGVRALRTGYSRGYSEIGPLVSEEARKKVIGLVEDALAKGATRVCGGQIPADHPIGWFYEPTLLTELSDDMDIYHEECFGPVAAVRRVRHFDEALELANSSPCKQGAVLFSGDLAEAITAADRLEAGLIWVNNPLIYNEALTVDGWTLSGLGSDVGLCGLNAFRRSKTVFINHPAREWQC</sequence>
<reference evidence="3 4" key="1">
    <citation type="submission" date="2018-06" db="EMBL/GenBank/DDBJ databases">
        <title>Pseudomonas diversity within urban Lake Michigan freshwaters.</title>
        <authorList>
            <person name="Batrich M."/>
            <person name="Hatzopoulos T."/>
            <person name="Putonti C."/>
        </authorList>
    </citation>
    <scope>NUCLEOTIDE SEQUENCE [LARGE SCALE GENOMIC DNA]</scope>
    <source>
        <strain evidence="3 4">MB-090624</strain>
    </source>
</reference>
<protein>
    <submittedName>
        <fullName evidence="3">Aldehyde dehydrogenase</fullName>
    </submittedName>
</protein>
<dbReference type="EMBL" id="QJRN01000011">
    <property type="protein sequence ID" value="PYC34702.1"/>
    <property type="molecule type" value="Genomic_DNA"/>
</dbReference>
<gene>
    <name evidence="3" type="ORF">DMX08_18610</name>
</gene>
<proteinExistence type="predicted"/>
<dbReference type="Pfam" id="PF00171">
    <property type="entry name" value="Aldedh"/>
    <property type="match status" value="1"/>
</dbReference>
<dbReference type="PANTHER" id="PTHR11699">
    <property type="entry name" value="ALDEHYDE DEHYDROGENASE-RELATED"/>
    <property type="match status" value="1"/>
</dbReference>
<dbReference type="RefSeq" id="WP_110652620.1">
    <property type="nucleotide sequence ID" value="NZ_QJRN01000011.1"/>
</dbReference>
<keyword evidence="1" id="KW-0560">Oxidoreductase</keyword>